<accession>A0ABZ3CEQ7</accession>
<feature type="transmembrane region" description="Helical" evidence="1">
    <location>
        <begin position="74"/>
        <end position="95"/>
    </location>
</feature>
<dbReference type="RefSeq" id="WP_342387221.1">
    <property type="nucleotide sequence ID" value="NZ_CP138333.2"/>
</dbReference>
<reference evidence="3" key="1">
    <citation type="submission" date="2023-10" db="EMBL/GenBank/DDBJ databases">
        <title>Genome analysis and identification of Salinococcus sp. Bachu38 nov., a PGPR from the rhizosphere of Tamarix.</title>
        <authorList>
            <person name="Liang Z."/>
            <person name="Zhang X."/>
            <person name="Jia J."/>
            <person name="Chen X."/>
            <person name="Wang Y."/>
            <person name="Wang Q."/>
            <person name="Wang R."/>
        </authorList>
    </citation>
    <scope>NUCLEOTIDE SEQUENCE [LARGE SCALE GENOMIC DNA]</scope>
    <source>
        <strain evidence="3">Bachu38</strain>
    </source>
</reference>
<dbReference type="Proteomes" id="UP001455384">
    <property type="component" value="Chromosome"/>
</dbReference>
<gene>
    <name evidence="2" type="ORF">RQP18_08035</name>
</gene>
<protein>
    <recommendedName>
        <fullName evidence="4">ZIP Zinc transporter</fullName>
    </recommendedName>
</protein>
<keyword evidence="3" id="KW-1185">Reference proteome</keyword>
<proteinExistence type="predicted"/>
<sequence length="208" mass="23424">MFGGAALAYVFLILLPELNKYLERVKTAVESWTIYLDNYTYLLALFGLLIYYGMDMLAKSRDGMESDNPPSRSLPVLLVHMTAFFLYNVTIGYLLVREEFSSHMGMATYFIALSAHFIATDFTLKEIHEKNYEKYGRWLLSAAILIGWLIGITLKVHEVAVSIAVSLLAGGIIFNVFKDELKEGTFKNYFAFLGGALIIAALVTLFRS</sequence>
<evidence type="ECO:0008006" key="4">
    <source>
        <dbReference type="Google" id="ProtNLM"/>
    </source>
</evidence>
<feature type="transmembrane region" description="Helical" evidence="1">
    <location>
        <begin position="136"/>
        <end position="154"/>
    </location>
</feature>
<evidence type="ECO:0000313" key="3">
    <source>
        <dbReference type="Proteomes" id="UP001455384"/>
    </source>
</evidence>
<keyword evidence="1" id="KW-1133">Transmembrane helix</keyword>
<feature type="transmembrane region" description="Helical" evidence="1">
    <location>
        <begin position="36"/>
        <end position="54"/>
    </location>
</feature>
<dbReference type="EMBL" id="CP138333">
    <property type="protein sequence ID" value="WZX28637.1"/>
    <property type="molecule type" value="Genomic_DNA"/>
</dbReference>
<evidence type="ECO:0000256" key="1">
    <source>
        <dbReference type="SAM" id="Phobius"/>
    </source>
</evidence>
<keyword evidence="1" id="KW-0812">Transmembrane</keyword>
<evidence type="ECO:0000313" key="2">
    <source>
        <dbReference type="EMBL" id="WZX28637.1"/>
    </source>
</evidence>
<name>A0ABZ3CEQ7_9STAP</name>
<organism evidence="2 3">
    <name type="scientific">Salinicoccus bachuensis</name>
    <dbReference type="NCBI Taxonomy" id="3136731"/>
    <lineage>
        <taxon>Bacteria</taxon>
        <taxon>Bacillati</taxon>
        <taxon>Bacillota</taxon>
        <taxon>Bacilli</taxon>
        <taxon>Bacillales</taxon>
        <taxon>Staphylococcaceae</taxon>
        <taxon>Salinicoccus</taxon>
    </lineage>
</organism>
<keyword evidence="1" id="KW-0472">Membrane</keyword>
<feature type="transmembrane region" description="Helical" evidence="1">
    <location>
        <begin position="160"/>
        <end position="177"/>
    </location>
</feature>
<feature type="transmembrane region" description="Helical" evidence="1">
    <location>
        <begin position="189"/>
        <end position="206"/>
    </location>
</feature>